<accession>A0AAE0F8S8</accession>
<dbReference type="Proteomes" id="UP001190700">
    <property type="component" value="Unassembled WGS sequence"/>
</dbReference>
<organism evidence="2 3">
    <name type="scientific">Cymbomonas tetramitiformis</name>
    <dbReference type="NCBI Taxonomy" id="36881"/>
    <lineage>
        <taxon>Eukaryota</taxon>
        <taxon>Viridiplantae</taxon>
        <taxon>Chlorophyta</taxon>
        <taxon>Pyramimonadophyceae</taxon>
        <taxon>Pyramimonadales</taxon>
        <taxon>Pyramimonadaceae</taxon>
        <taxon>Cymbomonas</taxon>
    </lineage>
</organism>
<feature type="coiled-coil region" evidence="1">
    <location>
        <begin position="14"/>
        <end position="41"/>
    </location>
</feature>
<evidence type="ECO:0000256" key="1">
    <source>
        <dbReference type="SAM" id="Coils"/>
    </source>
</evidence>
<protein>
    <submittedName>
        <fullName evidence="2">Uncharacterized protein</fullName>
    </submittedName>
</protein>
<proteinExistence type="predicted"/>
<keyword evidence="3" id="KW-1185">Reference proteome</keyword>
<evidence type="ECO:0000313" key="3">
    <source>
        <dbReference type="Proteomes" id="UP001190700"/>
    </source>
</evidence>
<keyword evidence="1" id="KW-0175">Coiled coil</keyword>
<name>A0AAE0F8S8_9CHLO</name>
<sequence>MTRLAPAYSKKTTKETLEKQIALHESDIRSIEQKMRNANGAIKQSVASQNRSLAYIKMLERNHLQRRMKRFQALRDACANTLENLQRNDEMCATMHVLDTANLLVKDTIGATDGHLTSLEGINSTMDELNNAHEELQMAMDFTPNGACSEEELKAELDDLFSNATSNHHIASSAELQTDPPREVKVISKREDAPVALTDFPELPVQACAEKQAALPEFPKGPSPVFVLQ</sequence>
<dbReference type="EMBL" id="LGRX02022860">
    <property type="protein sequence ID" value="KAK3255201.1"/>
    <property type="molecule type" value="Genomic_DNA"/>
</dbReference>
<dbReference type="AlphaFoldDB" id="A0AAE0F8S8"/>
<reference evidence="2 3" key="1">
    <citation type="journal article" date="2015" name="Genome Biol. Evol.">
        <title>Comparative Genomics of a Bacterivorous Green Alga Reveals Evolutionary Causalities and Consequences of Phago-Mixotrophic Mode of Nutrition.</title>
        <authorList>
            <person name="Burns J.A."/>
            <person name="Paasch A."/>
            <person name="Narechania A."/>
            <person name="Kim E."/>
        </authorList>
    </citation>
    <scope>NUCLEOTIDE SEQUENCE [LARGE SCALE GENOMIC DNA]</scope>
    <source>
        <strain evidence="2 3">PLY_AMNH</strain>
    </source>
</reference>
<gene>
    <name evidence="2" type="ORF">CYMTET_35674</name>
</gene>
<comment type="caution">
    <text evidence="2">The sequence shown here is derived from an EMBL/GenBank/DDBJ whole genome shotgun (WGS) entry which is preliminary data.</text>
</comment>
<evidence type="ECO:0000313" key="2">
    <source>
        <dbReference type="EMBL" id="KAK3255201.1"/>
    </source>
</evidence>